<keyword evidence="2" id="KW-1185">Reference proteome</keyword>
<proteinExistence type="predicted"/>
<sequence length="126" mass="14275">MTRKRKPRRRMVYSTTAGFYDGSVIACGPERKPSAKRMKEDGIFIDDDGVFKESHYSASYWKTWDVEQRVKAVTILANRLNTRRAIRELVLPEIAAIAATLDRIERRLDAIERSVDGGKSSQGAAE</sequence>
<name>A0A518IQW2_9BACT</name>
<dbReference type="Proteomes" id="UP000316770">
    <property type="component" value="Chromosome"/>
</dbReference>
<accession>A0A518IQW2</accession>
<evidence type="ECO:0000313" key="1">
    <source>
        <dbReference type="EMBL" id="QDV55474.1"/>
    </source>
</evidence>
<reference evidence="1 2" key="1">
    <citation type="submission" date="2019-02" db="EMBL/GenBank/DDBJ databases">
        <title>Deep-cultivation of Planctomycetes and their phenomic and genomic characterization uncovers novel biology.</title>
        <authorList>
            <person name="Wiegand S."/>
            <person name="Jogler M."/>
            <person name="Boedeker C."/>
            <person name="Pinto D."/>
            <person name="Vollmers J."/>
            <person name="Rivas-Marin E."/>
            <person name="Kohn T."/>
            <person name="Peeters S.H."/>
            <person name="Heuer A."/>
            <person name="Rast P."/>
            <person name="Oberbeckmann S."/>
            <person name="Bunk B."/>
            <person name="Jeske O."/>
            <person name="Meyerdierks A."/>
            <person name="Storesund J.E."/>
            <person name="Kallscheuer N."/>
            <person name="Luecker S."/>
            <person name="Lage O.M."/>
            <person name="Pohl T."/>
            <person name="Merkel B.J."/>
            <person name="Hornburger P."/>
            <person name="Mueller R.-W."/>
            <person name="Bruemmer F."/>
            <person name="Labrenz M."/>
            <person name="Spormann A.M."/>
            <person name="Op den Camp H."/>
            <person name="Overmann J."/>
            <person name="Amann R."/>
            <person name="Jetten M.S.M."/>
            <person name="Mascher T."/>
            <person name="Medema M.H."/>
            <person name="Devos D.P."/>
            <person name="Kaster A.-K."/>
            <person name="Ovreas L."/>
            <person name="Rohde M."/>
            <person name="Galperin M.Y."/>
            <person name="Jogler C."/>
        </authorList>
    </citation>
    <scope>NUCLEOTIDE SEQUENCE [LARGE SCALE GENOMIC DNA]</scope>
    <source>
        <strain evidence="1 2">Mal33</strain>
    </source>
</reference>
<dbReference type="EMBL" id="CP036318">
    <property type="protein sequence ID" value="QDV55474.1"/>
    <property type="molecule type" value="Genomic_DNA"/>
</dbReference>
<protein>
    <submittedName>
        <fullName evidence="1">Uncharacterized protein</fullName>
    </submittedName>
</protein>
<evidence type="ECO:0000313" key="2">
    <source>
        <dbReference type="Proteomes" id="UP000316770"/>
    </source>
</evidence>
<organism evidence="1 2">
    <name type="scientific">Rosistilla oblonga</name>
    <dbReference type="NCBI Taxonomy" id="2527990"/>
    <lineage>
        <taxon>Bacteria</taxon>
        <taxon>Pseudomonadati</taxon>
        <taxon>Planctomycetota</taxon>
        <taxon>Planctomycetia</taxon>
        <taxon>Pirellulales</taxon>
        <taxon>Pirellulaceae</taxon>
        <taxon>Rosistilla</taxon>
    </lineage>
</organism>
<gene>
    <name evidence="1" type="ORF">Mal33_14480</name>
</gene>
<dbReference type="RefSeq" id="WP_145283302.1">
    <property type="nucleotide sequence ID" value="NZ_CP036318.1"/>
</dbReference>
<dbReference type="AlphaFoldDB" id="A0A518IQW2"/>